<dbReference type="PANTHER" id="PTHR38045">
    <property type="entry name" value="CHROMOSOME 1, WHOLE GENOME SHOTGUN SEQUENCE"/>
    <property type="match status" value="1"/>
</dbReference>
<keyword evidence="3" id="KW-0812">Transmembrane</keyword>
<organism evidence="5 6">
    <name type="scientific">Filobasidium floriforme</name>
    <dbReference type="NCBI Taxonomy" id="5210"/>
    <lineage>
        <taxon>Eukaryota</taxon>
        <taxon>Fungi</taxon>
        <taxon>Dikarya</taxon>
        <taxon>Basidiomycota</taxon>
        <taxon>Agaricomycotina</taxon>
        <taxon>Tremellomycetes</taxon>
        <taxon>Filobasidiales</taxon>
        <taxon>Filobasidiaceae</taxon>
        <taxon>Filobasidium</taxon>
    </lineage>
</organism>
<gene>
    <name evidence="5" type="ORF">FFLO_02161</name>
</gene>
<evidence type="ECO:0000259" key="4">
    <source>
        <dbReference type="Pfam" id="PF07940"/>
    </source>
</evidence>
<feature type="transmembrane region" description="Helical" evidence="3">
    <location>
        <begin position="58"/>
        <end position="79"/>
    </location>
</feature>
<protein>
    <recommendedName>
        <fullName evidence="4">Heparinase II/III-like C-terminal domain-containing protein</fullName>
    </recommendedName>
</protein>
<comment type="caution">
    <text evidence="5">The sequence shown here is derived from an EMBL/GenBank/DDBJ whole genome shotgun (WGS) entry which is preliminary data.</text>
</comment>
<feature type="region of interest" description="Disordered" evidence="2">
    <location>
        <begin position="745"/>
        <end position="772"/>
    </location>
</feature>
<feature type="compositionally biased region" description="Polar residues" evidence="2">
    <location>
        <begin position="19"/>
        <end position="33"/>
    </location>
</feature>
<evidence type="ECO:0000256" key="1">
    <source>
        <dbReference type="ARBA" id="ARBA00004196"/>
    </source>
</evidence>
<dbReference type="Pfam" id="PF07940">
    <property type="entry name" value="Hepar_II_III_C"/>
    <property type="match status" value="1"/>
</dbReference>
<feature type="domain" description="Heparinase II/III-like C-terminal" evidence="4">
    <location>
        <begin position="550"/>
        <end position="722"/>
    </location>
</feature>
<dbReference type="PANTHER" id="PTHR38045:SF1">
    <property type="entry name" value="HEPARINASE II_III-LIKE PROTEIN"/>
    <property type="match status" value="1"/>
</dbReference>
<feature type="region of interest" description="Disordered" evidence="2">
    <location>
        <begin position="1"/>
        <end position="53"/>
    </location>
</feature>
<keyword evidence="3" id="KW-0472">Membrane</keyword>
<accession>A0A8K0NRK3</accession>
<dbReference type="Gene3D" id="1.50.10.100">
    <property type="entry name" value="Chondroitin AC/alginate lyase"/>
    <property type="match status" value="1"/>
</dbReference>
<dbReference type="SUPFAM" id="SSF48230">
    <property type="entry name" value="Chondroitin AC/alginate lyase"/>
    <property type="match status" value="1"/>
</dbReference>
<dbReference type="AlphaFoldDB" id="A0A8K0NRK3"/>
<evidence type="ECO:0000256" key="2">
    <source>
        <dbReference type="SAM" id="MobiDB-lite"/>
    </source>
</evidence>
<dbReference type="EMBL" id="JABELV010000033">
    <property type="protein sequence ID" value="KAG7562381.1"/>
    <property type="molecule type" value="Genomic_DNA"/>
</dbReference>
<comment type="subcellular location">
    <subcellularLocation>
        <location evidence="1">Cell envelope</location>
    </subcellularLocation>
</comment>
<reference evidence="5" key="1">
    <citation type="submission" date="2020-04" db="EMBL/GenBank/DDBJ databases">
        <title>Analysis of mating type loci in Filobasidium floriforme.</title>
        <authorList>
            <person name="Nowrousian M."/>
        </authorList>
    </citation>
    <scope>NUCLEOTIDE SEQUENCE</scope>
    <source>
        <strain evidence="5">CBS 6242</strain>
    </source>
</reference>
<keyword evidence="6" id="KW-1185">Reference proteome</keyword>
<keyword evidence="3" id="KW-1133">Transmembrane helix</keyword>
<sequence length="822" mass="88675">MQHNTGGYRDEPNGGYGQNNGSYASVGNGSQYPMSGPGAVASSNPYTPQKKKSNRKKWIIGGVILAIIIILGAVLGGVLGSRAGGDDDNNTSSNGSNQGGGNNNGAADPSSGGNAGTGNAGQTAADGNAYLAISTDANSLPIYPTATATSGYAAPTAVAAVWPTDTESPSTSSPRSHPRLLAPAYKWQALRSGLIAQDPYLTQWNETIMANAQTNRNSDLLEYNLDGGLTGSGVLDIARELKVRVKNYGYAYQMTNDTAWVDRTFLELRTCAGDNPDIPFGTDNTRWNPQHFLDVAEFASAYGIAYDWLHSVWTDEQKTQIRGWIIDFGLSFGQAVFNGTADGNTVNTWWTRGGSDPIAGNWNCVCNAGLTMASLAILGDDTTGTAEAVLGYVPDNAKAACMLAVRDDGTWAETPDYWYFGTTGAAEMISAFVTAYGDDQGLLESAPQWNLTSLFHMYNQGMTYKFNWGDNGPNKFSATANSLFLWAERFGEPRYALYQRDHPDAAEPWSMFWYDPSYQGAWWANLPLDRNFEDERDAWASMRSSWTETDGTFIAMRSGLLTGHQTHGDLDVGDFVIDALGQRWAGEYGSGQYLSTDYFSNETQGSARWTYYTKATEGQNTLLRDGANQLVTAAPTHKFDSTGEAQGAAPGYEVPAGSSAFYTTDMSSAYSEGTFQRGIRFINDRKQILLQDDVTGAGAEVQWRMQTNATISLAENNMVANLELGGQKLAARILSPNTATFAEADPVKLSTDPASPPEASWDGNTYDGNPSHPGVRVLTITMPSGTDFSLQVLFNPEYSGDVSLITPSSVPITDWSRTSHNN</sequence>
<dbReference type="InterPro" id="IPR012480">
    <property type="entry name" value="Hepar_II_III_C"/>
</dbReference>
<dbReference type="Gene3D" id="2.70.98.70">
    <property type="match status" value="1"/>
</dbReference>
<dbReference type="InterPro" id="IPR008929">
    <property type="entry name" value="Chondroitin_lyas"/>
</dbReference>
<evidence type="ECO:0000256" key="3">
    <source>
        <dbReference type="SAM" id="Phobius"/>
    </source>
</evidence>
<proteinExistence type="predicted"/>
<evidence type="ECO:0000313" key="5">
    <source>
        <dbReference type="EMBL" id="KAG7562381.1"/>
    </source>
</evidence>
<evidence type="ECO:0000313" key="6">
    <source>
        <dbReference type="Proteomes" id="UP000812966"/>
    </source>
</evidence>
<name>A0A8K0NRK3_9TREE</name>
<feature type="region of interest" description="Disordered" evidence="2">
    <location>
        <begin position="86"/>
        <end position="120"/>
    </location>
</feature>
<dbReference type="GO" id="GO:0016829">
    <property type="term" value="F:lyase activity"/>
    <property type="evidence" value="ECO:0007669"/>
    <property type="project" value="InterPro"/>
</dbReference>
<dbReference type="Proteomes" id="UP000812966">
    <property type="component" value="Unassembled WGS sequence"/>
</dbReference>